<reference evidence="1 2" key="1">
    <citation type="submission" date="2011-05" db="EMBL/GenBank/DDBJ databases">
        <title>Complete sequence of Thioalkalimicrobium cyclicum ALM1.</title>
        <authorList>
            <consortium name="US DOE Joint Genome Institute"/>
            <person name="Lucas S."/>
            <person name="Han J."/>
            <person name="Lapidus A."/>
            <person name="Cheng J.-F."/>
            <person name="Goodwin L."/>
            <person name="Pitluck S."/>
            <person name="Peters L."/>
            <person name="Mikhailova N."/>
            <person name="Davenport K."/>
            <person name="Han C."/>
            <person name="Tapia R."/>
            <person name="Land M."/>
            <person name="Hauser L."/>
            <person name="Kyrpides N."/>
            <person name="Ivanova N."/>
            <person name="Pagani I."/>
            <person name="Kappler U."/>
            <person name="Woyke T."/>
        </authorList>
    </citation>
    <scope>NUCLEOTIDE SEQUENCE [LARGE SCALE GENOMIC DNA]</scope>
    <source>
        <strain evidence="2">DSM 14477 / JCM 11371 / ALM1</strain>
    </source>
</reference>
<organism evidence="1 2">
    <name type="scientific">Thiomicrospira cyclica (strain DSM 14477 / JCM 11371 / ALM1)</name>
    <name type="common">Thioalkalimicrobium cyclicum</name>
    <dbReference type="NCBI Taxonomy" id="717773"/>
    <lineage>
        <taxon>Bacteria</taxon>
        <taxon>Pseudomonadati</taxon>
        <taxon>Pseudomonadota</taxon>
        <taxon>Gammaproteobacteria</taxon>
        <taxon>Thiotrichales</taxon>
        <taxon>Piscirickettsiaceae</taxon>
        <taxon>Thiomicrospira</taxon>
    </lineage>
</organism>
<evidence type="ECO:0000313" key="1">
    <source>
        <dbReference type="EMBL" id="AEG32406.1"/>
    </source>
</evidence>
<dbReference type="STRING" id="717773.Thicy_1649"/>
<name>F6DBK4_THICA</name>
<gene>
    <name evidence="1" type="ordered locus">Thicy_1649</name>
</gene>
<dbReference type="Proteomes" id="UP000009232">
    <property type="component" value="Chromosome"/>
</dbReference>
<dbReference type="eggNOG" id="ENOG5031NF5">
    <property type="taxonomic scope" value="Bacteria"/>
</dbReference>
<dbReference type="KEGG" id="tcy:Thicy_1649"/>
<evidence type="ECO:0008006" key="3">
    <source>
        <dbReference type="Google" id="ProtNLM"/>
    </source>
</evidence>
<proteinExistence type="predicted"/>
<evidence type="ECO:0000313" key="2">
    <source>
        <dbReference type="Proteomes" id="UP000009232"/>
    </source>
</evidence>
<accession>F6DBK4</accession>
<dbReference type="HOGENOM" id="CLU_1427399_0_0_6"/>
<protein>
    <recommendedName>
        <fullName evidence="3">DUF4154 domain-containing protein</fullName>
    </recommendedName>
</protein>
<dbReference type="AlphaFoldDB" id="F6DBK4"/>
<sequence>MWIVNKACCHNWLQLIVLTLLLSICSPVLALDARDSRLLLVGGEFFPRIVQAIAPNEKATYQLIVLYSTQNNKQLAKPIAKNLSAQLNLPYTLVSGLEPYQLIFDASQLHLIFITDPALINSALIEIINQPSTLSFSPFIGSVPLGLDVGLVVKATIRPQLNRNQITNKNWAFRPFFNTIADQYPPQEQP</sequence>
<dbReference type="EMBL" id="CP002776">
    <property type="protein sequence ID" value="AEG32406.1"/>
    <property type="molecule type" value="Genomic_DNA"/>
</dbReference>
<keyword evidence="2" id="KW-1185">Reference proteome</keyword>